<evidence type="ECO:0000313" key="5">
    <source>
        <dbReference type="Proteomes" id="UP000320773"/>
    </source>
</evidence>
<dbReference type="EMBL" id="VFPJ01000001">
    <property type="protein sequence ID" value="TQM41931.1"/>
    <property type="molecule type" value="Genomic_DNA"/>
</dbReference>
<reference evidence="2 4" key="1">
    <citation type="submission" date="2017-09" db="EMBL/GenBank/DDBJ databases">
        <title>Whole genomes of Flavobacteriaceae.</title>
        <authorList>
            <person name="Stine C."/>
            <person name="Li C."/>
            <person name="Tadesse D."/>
        </authorList>
    </citation>
    <scope>NUCLEOTIDE SEQUENCE [LARGE SCALE GENOMIC DNA]</scope>
    <source>
        <strain evidence="2 4">ATCC 35036</strain>
    </source>
</reference>
<reference evidence="3 5" key="2">
    <citation type="submission" date="2019-06" db="EMBL/GenBank/DDBJ databases">
        <title>Genomic Encyclopedia of Archaeal and Bacterial Type Strains, Phase II (KMG-II): from individual species to whole genera.</title>
        <authorList>
            <person name="Goeker M."/>
        </authorList>
    </citation>
    <scope>NUCLEOTIDE SEQUENCE [LARGE SCALE GENOMIC DNA]</scope>
    <source>
        <strain evidence="3 5">DSM 24789</strain>
    </source>
</reference>
<dbReference type="OrthoDB" id="1272076at2"/>
<dbReference type="OMA" id="NERGKWG"/>
<evidence type="ECO:0000313" key="4">
    <source>
        <dbReference type="Proteomes" id="UP000220828"/>
    </source>
</evidence>
<comment type="caution">
    <text evidence="2">The sequence shown here is derived from an EMBL/GenBank/DDBJ whole genome shotgun (WGS) entry which is preliminary data.</text>
</comment>
<dbReference type="AlphaFoldDB" id="A0A2H3KL23"/>
<protein>
    <submittedName>
        <fullName evidence="2">Uncharacterized protein</fullName>
    </submittedName>
</protein>
<dbReference type="EMBL" id="PCMW01000018">
    <property type="protein sequence ID" value="PDS26236.1"/>
    <property type="molecule type" value="Genomic_DNA"/>
</dbReference>
<evidence type="ECO:0000256" key="1">
    <source>
        <dbReference type="SAM" id="SignalP"/>
    </source>
</evidence>
<dbReference type="Proteomes" id="UP000320773">
    <property type="component" value="Unassembled WGS sequence"/>
</dbReference>
<proteinExistence type="predicted"/>
<feature type="signal peptide" evidence="1">
    <location>
        <begin position="1"/>
        <end position="23"/>
    </location>
</feature>
<keyword evidence="1" id="KW-0732">Signal</keyword>
<name>A0A2H3KL23_9FLAO</name>
<sequence length="138" mass="16144">MKINLKLSIILIFMFAFFQKSNAQVYTYKTTNVSVAEKKKDGLWEKWSKAVDAALIVKLDLNKNRIVVYSSIIQLYEIVEYLEVKSNKFEENASFVCTNQDGEQCIVSIITRKDQYNRKQLYITYNESMLNYNMVAIP</sequence>
<evidence type="ECO:0000313" key="3">
    <source>
        <dbReference type="EMBL" id="TQM41931.1"/>
    </source>
</evidence>
<evidence type="ECO:0000313" key="2">
    <source>
        <dbReference type="EMBL" id="PDS26236.1"/>
    </source>
</evidence>
<accession>A0A2H3KL23</accession>
<gene>
    <name evidence="2" type="ORF">B0A77_02675</name>
    <name evidence="3" type="ORF">BC670_2947</name>
</gene>
<dbReference type="Proteomes" id="UP000220828">
    <property type="component" value="Unassembled WGS sequence"/>
</dbReference>
<dbReference type="RefSeq" id="WP_014083960.1">
    <property type="nucleotide sequence ID" value="NZ_CBCSFI010000027.1"/>
</dbReference>
<feature type="chain" id="PRO_5036039700" evidence="1">
    <location>
        <begin position="24"/>
        <end position="138"/>
    </location>
</feature>
<organism evidence="2 4">
    <name type="scientific">Flavobacterium branchiophilum</name>
    <dbReference type="NCBI Taxonomy" id="55197"/>
    <lineage>
        <taxon>Bacteria</taxon>
        <taxon>Pseudomonadati</taxon>
        <taxon>Bacteroidota</taxon>
        <taxon>Flavobacteriia</taxon>
        <taxon>Flavobacteriales</taxon>
        <taxon>Flavobacteriaceae</taxon>
        <taxon>Flavobacterium</taxon>
    </lineage>
</organism>